<feature type="compositionally biased region" description="Pro residues" evidence="2">
    <location>
        <begin position="276"/>
        <end position="288"/>
    </location>
</feature>
<organism evidence="5">
    <name type="scientific">Octactis speculum</name>
    <dbReference type="NCBI Taxonomy" id="3111310"/>
    <lineage>
        <taxon>Eukaryota</taxon>
        <taxon>Sar</taxon>
        <taxon>Stramenopiles</taxon>
        <taxon>Ochrophyta</taxon>
        <taxon>Dictyochophyceae</taxon>
        <taxon>Dictyochales</taxon>
        <taxon>Dictyochaceae</taxon>
        <taxon>Octactis</taxon>
    </lineage>
</organism>
<dbReference type="InterPro" id="IPR001849">
    <property type="entry name" value="PH_domain"/>
</dbReference>
<dbReference type="GO" id="GO:0005085">
    <property type="term" value="F:guanyl-nucleotide exchange factor activity"/>
    <property type="evidence" value="ECO:0007669"/>
    <property type="project" value="InterPro"/>
</dbReference>
<dbReference type="SUPFAM" id="SSF48065">
    <property type="entry name" value="DBL homology domain (DH-domain)"/>
    <property type="match status" value="1"/>
</dbReference>
<dbReference type="InterPro" id="IPR011993">
    <property type="entry name" value="PH-like_dom_sf"/>
</dbReference>
<gene>
    <name evidence="5" type="ORF">DSPE1174_LOCUS2007</name>
</gene>
<proteinExistence type="predicted"/>
<evidence type="ECO:0008006" key="6">
    <source>
        <dbReference type="Google" id="ProtNLM"/>
    </source>
</evidence>
<dbReference type="InterPro" id="IPR051092">
    <property type="entry name" value="FYVE_RhoGEF_PH"/>
</dbReference>
<dbReference type="PROSITE" id="PS50003">
    <property type="entry name" value="PH_DOMAIN"/>
    <property type="match status" value="1"/>
</dbReference>
<dbReference type="GO" id="GO:0005737">
    <property type="term" value="C:cytoplasm"/>
    <property type="evidence" value="ECO:0007669"/>
    <property type="project" value="TreeGrafter"/>
</dbReference>
<dbReference type="PROSITE" id="PS50010">
    <property type="entry name" value="DH_2"/>
    <property type="match status" value="1"/>
</dbReference>
<evidence type="ECO:0000256" key="2">
    <source>
        <dbReference type="SAM" id="MobiDB-lite"/>
    </source>
</evidence>
<protein>
    <recommendedName>
        <fullName evidence="6">DH domain-containing protein</fullName>
    </recommendedName>
</protein>
<dbReference type="InterPro" id="IPR035899">
    <property type="entry name" value="DBL_dom_sf"/>
</dbReference>
<name>A0A7S2APQ6_9STRA</name>
<feature type="region of interest" description="Disordered" evidence="2">
    <location>
        <begin position="778"/>
        <end position="799"/>
    </location>
</feature>
<dbReference type="Gene3D" id="1.20.900.10">
    <property type="entry name" value="Dbl homology (DH) domain"/>
    <property type="match status" value="1"/>
</dbReference>
<evidence type="ECO:0000313" key="5">
    <source>
        <dbReference type="EMBL" id="CAD9373794.1"/>
    </source>
</evidence>
<evidence type="ECO:0000259" key="3">
    <source>
        <dbReference type="PROSITE" id="PS50003"/>
    </source>
</evidence>
<keyword evidence="1" id="KW-0175">Coiled coil</keyword>
<sequence>MQRPGDSAPLKLSSEAGLPRVNQTIRNVIAGDLILAIKGLPVKLSASLEDIQSELTDMQEVTLYRFANPQTPLGKVQIDTALQMHSTLTSSVMDNLDVLNSALELSRQAHSYDQKRRETAARLDSLQMLHGLFQSSHDYAVTQATEGGRQKALAASGYVSGAEARNLYRQAWDNFKLAVSMFLMAEAIAAEIRSEIYLAGFVTGKDDSDVRVCAMERDLEQLPGIKKACNDAMKAADTCFPHWHAHTSLQKSEPDQHLVPQKRVAGQPQHLSHQIPTPPKRQVPPVLPPRNCTPVPLTSGPITQPPRQRPSPAPEIIVNKAVMSDLDFDILSSPSSSFVCPPSKPPPLPRVVPDLSEKVESAEEELCKAEEEAMAMTPKQTKTPRNCAVSELVDTELTYFHTLQKIIRIGDAMKPLMTGPQFKCIFASISMLLPLHSNLLVGLEKRLIQTGHDRLRGGGGSEEGPTFTSETLEVAALGWPDNQLVSDVINDYFPHLKMYTSFSDNYEEMIRVLDSLKSEEDALFSRVLHKAMQDNGCVGEFESLMIQPVQRIPRYPLLLSRILELTTDDHPDHCGLAEALEQVEKVAHHVNKSMHTRTEQLQLLELQNSFFPKVVVVKPGRSIVKRGELNKIMTKDSSIKRYHVFLFNDSVAYGSQLMMGYYNIHRFMGLVNVDPLSMTDHSTNRFIVEGDEKSVTFEADSFEEKQKWVRDLTEQLESLESNRESFVSSSRRSTSSFDATRLDNTTNALCAPRRNRVKKMGWSWQKSTVPRTRITLSASSGSFSSREESRRSSETIRLL</sequence>
<evidence type="ECO:0000256" key="1">
    <source>
        <dbReference type="SAM" id="Coils"/>
    </source>
</evidence>
<dbReference type="AlphaFoldDB" id="A0A7S2APQ6"/>
<dbReference type="SMART" id="SM00325">
    <property type="entry name" value="RhoGEF"/>
    <property type="match status" value="1"/>
</dbReference>
<dbReference type="PANTHER" id="PTHR12673:SF159">
    <property type="entry name" value="LD03170P"/>
    <property type="match status" value="1"/>
</dbReference>
<feature type="domain" description="DH" evidence="4">
    <location>
        <begin position="384"/>
        <end position="593"/>
    </location>
</feature>
<dbReference type="SMART" id="SM00233">
    <property type="entry name" value="PH"/>
    <property type="match status" value="1"/>
</dbReference>
<reference evidence="5" key="1">
    <citation type="submission" date="2021-01" db="EMBL/GenBank/DDBJ databases">
        <authorList>
            <person name="Corre E."/>
            <person name="Pelletier E."/>
            <person name="Niang G."/>
            <person name="Scheremetjew M."/>
            <person name="Finn R."/>
            <person name="Kale V."/>
            <person name="Holt S."/>
            <person name="Cochrane G."/>
            <person name="Meng A."/>
            <person name="Brown T."/>
            <person name="Cohen L."/>
        </authorList>
    </citation>
    <scope>NUCLEOTIDE SEQUENCE</scope>
    <source>
        <strain evidence="5">CCMP1381</strain>
    </source>
</reference>
<dbReference type="PANTHER" id="PTHR12673">
    <property type="entry name" value="FACIOGENITAL DYSPLASIA PROTEIN"/>
    <property type="match status" value="1"/>
</dbReference>
<dbReference type="CDD" id="cd00160">
    <property type="entry name" value="RhoGEF"/>
    <property type="match status" value="1"/>
</dbReference>
<dbReference type="EMBL" id="HBGS01003901">
    <property type="protein sequence ID" value="CAD9373794.1"/>
    <property type="molecule type" value="Transcribed_RNA"/>
</dbReference>
<dbReference type="InterPro" id="IPR000219">
    <property type="entry name" value="DH_dom"/>
</dbReference>
<feature type="coiled-coil region" evidence="1">
    <location>
        <begin position="702"/>
        <end position="729"/>
    </location>
</feature>
<dbReference type="SUPFAM" id="SSF50729">
    <property type="entry name" value="PH domain-like"/>
    <property type="match status" value="1"/>
</dbReference>
<dbReference type="Pfam" id="PF00621">
    <property type="entry name" value="RhoGEF"/>
    <property type="match status" value="1"/>
</dbReference>
<feature type="compositionally biased region" description="Basic and acidic residues" evidence="2">
    <location>
        <begin position="785"/>
        <end position="799"/>
    </location>
</feature>
<feature type="domain" description="PH" evidence="3">
    <location>
        <begin position="622"/>
        <end position="717"/>
    </location>
</feature>
<feature type="compositionally biased region" description="Pro residues" evidence="2">
    <location>
        <begin position="303"/>
        <end position="313"/>
    </location>
</feature>
<feature type="region of interest" description="Disordered" evidence="2">
    <location>
        <begin position="250"/>
        <end position="313"/>
    </location>
</feature>
<evidence type="ECO:0000259" key="4">
    <source>
        <dbReference type="PROSITE" id="PS50010"/>
    </source>
</evidence>
<accession>A0A7S2APQ6</accession>
<dbReference type="Gene3D" id="2.30.29.30">
    <property type="entry name" value="Pleckstrin-homology domain (PH domain)/Phosphotyrosine-binding domain (PTB)"/>
    <property type="match status" value="1"/>
</dbReference>